<dbReference type="EMBL" id="CP158357">
    <property type="protein sequence ID" value="XBX77101.1"/>
    <property type="molecule type" value="Genomic_DNA"/>
</dbReference>
<sequence length="238" mass="26357">MNVPESLPQVLIFIAMLVPGISFVTVRTWFVGWRAPDHGAGARILEALYVSAIFVIVYVGLGLAAVGLASEVTGMVTLGSFENWIDDGWRDTPAWWIGLVVVLLLVMIPGGVAAAMSSGRVVSELDDEGNVVRKLRRINRNQGTPRAWDLAGYGAETPRFVRVKTTTGVYVGGWFDVQGYVSTYPFERDIFIAHQWRMSKQGEFLEPLSDSLGVWVPITDDCLVEWIDAPAQKDEKQR</sequence>
<name>A0AAU7VS33_9MICO</name>
<gene>
    <name evidence="2" type="ORF">ABS642_14400</name>
</gene>
<feature type="transmembrane region" description="Helical" evidence="1">
    <location>
        <begin position="47"/>
        <end position="69"/>
    </location>
</feature>
<evidence type="ECO:0000313" key="2">
    <source>
        <dbReference type="EMBL" id="XBX77101.1"/>
    </source>
</evidence>
<dbReference type="InterPro" id="IPR045919">
    <property type="entry name" value="DUF6338"/>
</dbReference>
<feature type="transmembrane region" description="Helical" evidence="1">
    <location>
        <begin position="94"/>
        <end position="115"/>
    </location>
</feature>
<dbReference type="RefSeq" id="WP_350350647.1">
    <property type="nucleotide sequence ID" value="NZ_CP158357.1"/>
</dbReference>
<keyword evidence="1" id="KW-1133">Transmembrane helix</keyword>
<evidence type="ECO:0000256" key="1">
    <source>
        <dbReference type="SAM" id="Phobius"/>
    </source>
</evidence>
<proteinExistence type="predicted"/>
<organism evidence="2">
    <name type="scientific">Microbacterium sp. A8/3-1</name>
    <dbReference type="NCBI Taxonomy" id="3160749"/>
    <lineage>
        <taxon>Bacteria</taxon>
        <taxon>Bacillati</taxon>
        <taxon>Actinomycetota</taxon>
        <taxon>Actinomycetes</taxon>
        <taxon>Micrococcales</taxon>
        <taxon>Microbacteriaceae</taxon>
        <taxon>Microbacterium</taxon>
    </lineage>
</organism>
<dbReference type="Pfam" id="PF19865">
    <property type="entry name" value="DUF6338"/>
    <property type="match status" value="1"/>
</dbReference>
<protein>
    <submittedName>
        <fullName evidence="2">DUF6338 family protein</fullName>
    </submittedName>
</protein>
<keyword evidence="1" id="KW-0812">Transmembrane</keyword>
<feature type="transmembrane region" description="Helical" evidence="1">
    <location>
        <begin position="6"/>
        <end position="26"/>
    </location>
</feature>
<reference evidence="2" key="1">
    <citation type="submission" date="2024-06" db="EMBL/GenBank/DDBJ databases">
        <title>Draft genome sequence of Microbacterium sp. strain A8/3-1, isolated from Oxytropis tragacanthoides Fisch. ex DC. Root nodules in the Altai region of Russia.</title>
        <authorList>
            <person name="Sazanova A."/>
            <person name="Guro P."/>
            <person name="Kuznetsova I."/>
            <person name="Belimov A."/>
            <person name="Safronova V."/>
        </authorList>
    </citation>
    <scope>NUCLEOTIDE SEQUENCE</scope>
    <source>
        <strain evidence="2">A8/3-1</strain>
    </source>
</reference>
<dbReference type="AlphaFoldDB" id="A0AAU7VS33"/>
<keyword evidence="1" id="KW-0472">Membrane</keyword>
<accession>A0AAU7VS33</accession>